<organism evidence="1 2">
    <name type="scientific">Ligilactobacillus hayakitensis DSM 18933 = JCM 14209</name>
    <dbReference type="NCBI Taxonomy" id="1423755"/>
    <lineage>
        <taxon>Bacteria</taxon>
        <taxon>Bacillati</taxon>
        <taxon>Bacillota</taxon>
        <taxon>Bacilli</taxon>
        <taxon>Lactobacillales</taxon>
        <taxon>Lactobacillaceae</taxon>
        <taxon>Ligilactobacillus</taxon>
    </lineage>
</organism>
<comment type="caution">
    <text evidence="1">The sequence shown here is derived from an EMBL/GenBank/DDBJ whole genome shotgun (WGS) entry which is preliminary data.</text>
</comment>
<dbReference type="Proteomes" id="UP000051054">
    <property type="component" value="Unassembled WGS sequence"/>
</dbReference>
<evidence type="ECO:0000313" key="1">
    <source>
        <dbReference type="EMBL" id="KRM18037.1"/>
    </source>
</evidence>
<protein>
    <submittedName>
        <fullName evidence="1">Uncharacterized protein</fullName>
    </submittedName>
</protein>
<dbReference type="AlphaFoldDB" id="A0A0R1WKT3"/>
<reference evidence="1 2" key="1">
    <citation type="journal article" date="2015" name="Genome Announc.">
        <title>Expanding the biotechnology potential of lactobacilli through comparative genomics of 213 strains and associated genera.</title>
        <authorList>
            <person name="Sun Z."/>
            <person name="Harris H.M."/>
            <person name="McCann A."/>
            <person name="Guo C."/>
            <person name="Argimon S."/>
            <person name="Zhang W."/>
            <person name="Yang X."/>
            <person name="Jeffery I.B."/>
            <person name="Cooney J.C."/>
            <person name="Kagawa T.F."/>
            <person name="Liu W."/>
            <person name="Song Y."/>
            <person name="Salvetti E."/>
            <person name="Wrobel A."/>
            <person name="Rasinkangas P."/>
            <person name="Parkhill J."/>
            <person name="Rea M.C."/>
            <person name="O'Sullivan O."/>
            <person name="Ritari J."/>
            <person name="Douillard F.P."/>
            <person name="Paul Ross R."/>
            <person name="Yang R."/>
            <person name="Briner A.E."/>
            <person name="Felis G.E."/>
            <person name="de Vos W.M."/>
            <person name="Barrangou R."/>
            <person name="Klaenhammer T.R."/>
            <person name="Caufield P.W."/>
            <person name="Cui Y."/>
            <person name="Zhang H."/>
            <person name="O'Toole P.W."/>
        </authorList>
    </citation>
    <scope>NUCLEOTIDE SEQUENCE [LARGE SCALE GENOMIC DNA]</scope>
    <source>
        <strain evidence="1 2">DSM 18933</strain>
    </source>
</reference>
<proteinExistence type="predicted"/>
<name>A0A0R1WKT3_9LACO</name>
<keyword evidence="2" id="KW-1185">Reference proteome</keyword>
<dbReference type="EMBL" id="AZGD01000099">
    <property type="protein sequence ID" value="KRM18037.1"/>
    <property type="molecule type" value="Genomic_DNA"/>
</dbReference>
<gene>
    <name evidence="1" type="ORF">FC40_GL001060</name>
</gene>
<evidence type="ECO:0000313" key="2">
    <source>
        <dbReference type="Proteomes" id="UP000051054"/>
    </source>
</evidence>
<accession>A0A0R1WKT3</accession>
<sequence>MLNEIESEVFAEFDNEPAKLLESVNEALVDSLIDLSVEFAIDLDVAKLFDTASDNDLYSEFDTVYSDTRLCTSLDLSELTNLDKLSSDLLADVEALVETDVEPVLDVRALLESDSSKYLDKLSELLFET</sequence>